<dbReference type="CDD" id="cd02526">
    <property type="entry name" value="GT2_RfbF_like"/>
    <property type="match status" value="1"/>
</dbReference>
<dbReference type="RefSeq" id="WP_121134079.1">
    <property type="nucleotide sequence ID" value="NZ_JBHUFK010000040.1"/>
</dbReference>
<evidence type="ECO:0000256" key="4">
    <source>
        <dbReference type="ARBA" id="ARBA00022679"/>
    </source>
</evidence>
<dbReference type="SUPFAM" id="SSF53448">
    <property type="entry name" value="Nucleotide-diphospho-sugar transferases"/>
    <property type="match status" value="1"/>
</dbReference>
<dbReference type="PANTHER" id="PTHR43179:SF12">
    <property type="entry name" value="GALACTOFURANOSYLTRANSFERASE GLFT2"/>
    <property type="match status" value="1"/>
</dbReference>
<reference evidence="6 7" key="1">
    <citation type="journal article" date="2015" name="Antonie Van Leeuwenhoek">
        <title>Oceanobacillus bengalensis sp. nov., a bacterium isolated from seawater of the Bay of Bengal.</title>
        <authorList>
            <person name="Yongchang O."/>
            <person name="Xiang W."/>
            <person name="Wang G."/>
        </authorList>
    </citation>
    <scope>NUCLEOTIDE SEQUENCE [LARGE SCALE GENOMIC DNA]</scope>
    <source>
        <strain evidence="6 7">MCCC 1K00260</strain>
    </source>
</reference>
<protein>
    <submittedName>
        <fullName evidence="6">Glycosyltransferase family 2 protein</fullName>
    </submittedName>
</protein>
<evidence type="ECO:0000259" key="5">
    <source>
        <dbReference type="Pfam" id="PF00535"/>
    </source>
</evidence>
<sequence>MNKHIAGIVLYNPDIPRLQENIESIYKQVEQVILIDNGSKNIKEIKFLINRFEKLTLIENKQNKGIATALNQIVNYSMNCNFNWVLLLDQDSVSPLNIIDEFDRYTCTDEKVAIICPEINDRNSVQVSNSNNIEEYEYVKECITSGSFLNCSIWYEIGGFDEKMFIDYVDIEYCKRVIRAGFKILKVNRVELLHEIGKRNTYKFLWLNVPTYEHSAFRKYYITRNTLYFTRKYKEDENILYAYLKVIKRLIIVVLYEKDKWKKINAMYRGMRDSYKMI</sequence>
<organism evidence="6 7">
    <name type="scientific">Oceanobacillus bengalensis</name>
    <dbReference type="NCBI Taxonomy" id="1435466"/>
    <lineage>
        <taxon>Bacteria</taxon>
        <taxon>Bacillati</taxon>
        <taxon>Bacillota</taxon>
        <taxon>Bacilli</taxon>
        <taxon>Bacillales</taxon>
        <taxon>Bacillaceae</taxon>
        <taxon>Oceanobacillus</taxon>
    </lineage>
</organism>
<keyword evidence="7" id="KW-1185">Reference proteome</keyword>
<dbReference type="AlphaFoldDB" id="A0A494YSW6"/>
<keyword evidence="3" id="KW-0328">Glycosyltransferase</keyword>
<gene>
    <name evidence="6" type="ORF">D8M05_17350</name>
</gene>
<feature type="domain" description="Glycosyltransferase 2-like" evidence="5">
    <location>
        <begin position="8"/>
        <end position="104"/>
    </location>
</feature>
<evidence type="ECO:0000256" key="2">
    <source>
        <dbReference type="ARBA" id="ARBA00006739"/>
    </source>
</evidence>
<evidence type="ECO:0000313" key="7">
    <source>
        <dbReference type="Proteomes" id="UP000281813"/>
    </source>
</evidence>
<proteinExistence type="inferred from homology"/>
<evidence type="ECO:0000256" key="3">
    <source>
        <dbReference type="ARBA" id="ARBA00022676"/>
    </source>
</evidence>
<dbReference type="Pfam" id="PF00535">
    <property type="entry name" value="Glycos_transf_2"/>
    <property type="match status" value="1"/>
</dbReference>
<dbReference type="InterPro" id="IPR029044">
    <property type="entry name" value="Nucleotide-diphossugar_trans"/>
</dbReference>
<keyword evidence="4 6" id="KW-0808">Transferase</keyword>
<comment type="similarity">
    <text evidence="2">Belongs to the glycosyltransferase 2 family.</text>
</comment>
<dbReference type="GO" id="GO:0016757">
    <property type="term" value="F:glycosyltransferase activity"/>
    <property type="evidence" value="ECO:0007669"/>
    <property type="project" value="UniProtKB-KW"/>
</dbReference>
<accession>A0A494YSW6</accession>
<dbReference type="InterPro" id="IPR001173">
    <property type="entry name" value="Glyco_trans_2-like"/>
</dbReference>
<dbReference type="OrthoDB" id="9771846at2"/>
<dbReference type="EMBL" id="RBZO01000037">
    <property type="protein sequence ID" value="RKQ12961.1"/>
    <property type="molecule type" value="Genomic_DNA"/>
</dbReference>
<comment type="pathway">
    <text evidence="1">Cell wall biogenesis; cell wall polysaccharide biosynthesis.</text>
</comment>
<dbReference type="Proteomes" id="UP000281813">
    <property type="component" value="Unassembled WGS sequence"/>
</dbReference>
<dbReference type="PANTHER" id="PTHR43179">
    <property type="entry name" value="RHAMNOSYLTRANSFERASE WBBL"/>
    <property type="match status" value="1"/>
</dbReference>
<name>A0A494YSW6_9BACI</name>
<evidence type="ECO:0000313" key="6">
    <source>
        <dbReference type="EMBL" id="RKQ12961.1"/>
    </source>
</evidence>
<evidence type="ECO:0000256" key="1">
    <source>
        <dbReference type="ARBA" id="ARBA00004776"/>
    </source>
</evidence>
<comment type="caution">
    <text evidence="6">The sequence shown here is derived from an EMBL/GenBank/DDBJ whole genome shotgun (WGS) entry which is preliminary data.</text>
</comment>
<dbReference type="Gene3D" id="3.90.550.10">
    <property type="entry name" value="Spore Coat Polysaccharide Biosynthesis Protein SpsA, Chain A"/>
    <property type="match status" value="1"/>
</dbReference>